<evidence type="ECO:0000256" key="2">
    <source>
        <dbReference type="SAM" id="Phobius"/>
    </source>
</evidence>
<name>A0A0G4J415_PLABS</name>
<keyword evidence="5" id="KW-1185">Reference proteome</keyword>
<sequence>MRSKPVKPGVTGGRCAQTSRQAIPHRRPRHGNPKTMTSRSGSTSRRKLSKPERVIDEMNGGRRASVDSASAVSVASGRSSLSCSVVTDGDDHDAESVCVRQMPSGGRRRRSTASTVASQFSLTVNPDSRRSLSRSARERHLPSGRRRSTVSDNAARLPSSDSTTEPDAENPPTRESSTYPQRRGKQPHCWKRFGRVHIAIAVAVIMTLACIGLVIFICVKPKPRLAASDILLVVDVDRNPVMMRLYADLYKDTFAGIVFTSSESRSPPSGAIHLQVEKERCPLIETVDERSGHKGYLMIREGTIVHPRRLNALDLSTFWLESTPLEVVDSSTPSYGKCQEMFDMIPTYRHAVAELRRDREAICFRSSAEVAYFPGLFEAYTKKACPGCTLSLLRAMRELPMDMAMPTMIRVLFELSRIGATFVDVFDWVERVDNLQKATEMFARIPAGATIDSKAIEACQKWIASA</sequence>
<dbReference type="Proteomes" id="UP000290189">
    <property type="component" value="Unassembled WGS sequence"/>
</dbReference>
<feature type="compositionally biased region" description="Basic residues" evidence="1">
    <location>
        <begin position="23"/>
        <end position="32"/>
    </location>
</feature>
<accession>A0A0G4J415</accession>
<feature type="transmembrane region" description="Helical" evidence="2">
    <location>
        <begin position="196"/>
        <end position="219"/>
    </location>
</feature>
<feature type="compositionally biased region" description="Basic and acidic residues" evidence="1">
    <location>
        <begin position="127"/>
        <end position="141"/>
    </location>
</feature>
<dbReference type="Proteomes" id="UP000039324">
    <property type="component" value="Unassembled WGS sequence"/>
</dbReference>
<dbReference type="EMBL" id="CDSF01000123">
    <property type="protein sequence ID" value="CEP02305.1"/>
    <property type="molecule type" value="Genomic_DNA"/>
</dbReference>
<evidence type="ECO:0000313" key="6">
    <source>
        <dbReference type="Proteomes" id="UP000290189"/>
    </source>
</evidence>
<keyword evidence="2" id="KW-0812">Transmembrane</keyword>
<gene>
    <name evidence="3" type="ORF">PBRA_008889</name>
    <name evidence="4" type="ORF">PLBR_LOCUS8912</name>
</gene>
<evidence type="ECO:0000313" key="3">
    <source>
        <dbReference type="EMBL" id="CEP02305.1"/>
    </source>
</evidence>
<keyword evidence="4" id="KW-0496">Mitochondrion</keyword>
<reference evidence="3 5" key="1">
    <citation type="submission" date="2015-02" db="EMBL/GenBank/DDBJ databases">
        <authorList>
            <person name="Chooi Y.-H."/>
        </authorList>
    </citation>
    <scope>NUCLEOTIDE SEQUENCE [LARGE SCALE GENOMIC DNA]</scope>
    <source>
        <strain evidence="3">E3</strain>
    </source>
</reference>
<evidence type="ECO:0000313" key="4">
    <source>
        <dbReference type="EMBL" id="SPR01697.1"/>
    </source>
</evidence>
<feature type="compositionally biased region" description="Basic and acidic residues" evidence="1">
    <location>
        <begin position="49"/>
        <end position="60"/>
    </location>
</feature>
<geneLocation type="mitochondrion" evidence="4"/>
<feature type="region of interest" description="Disordered" evidence="1">
    <location>
        <begin position="1"/>
        <end position="186"/>
    </location>
</feature>
<keyword evidence="2" id="KW-1133">Transmembrane helix</keyword>
<proteinExistence type="predicted"/>
<dbReference type="EMBL" id="OVEO01000018">
    <property type="protein sequence ID" value="SPR01697.1"/>
    <property type="molecule type" value="Genomic_DNA"/>
</dbReference>
<evidence type="ECO:0000256" key="1">
    <source>
        <dbReference type="SAM" id="MobiDB-lite"/>
    </source>
</evidence>
<dbReference type="AlphaFoldDB" id="A0A0G4J415"/>
<feature type="compositionally biased region" description="Low complexity" evidence="1">
    <location>
        <begin position="61"/>
        <end position="86"/>
    </location>
</feature>
<protein>
    <submittedName>
        <fullName evidence="3">Uncharacterized protein</fullName>
    </submittedName>
</protein>
<reference evidence="4 6" key="2">
    <citation type="submission" date="2018-03" db="EMBL/GenBank/DDBJ databases">
        <authorList>
            <person name="Fogelqvist J."/>
        </authorList>
    </citation>
    <scope>NUCLEOTIDE SEQUENCE [LARGE SCALE GENOMIC DNA]</scope>
</reference>
<feature type="compositionally biased region" description="Low complexity" evidence="1">
    <location>
        <begin position="34"/>
        <end position="43"/>
    </location>
</feature>
<evidence type="ECO:0000313" key="5">
    <source>
        <dbReference type="Proteomes" id="UP000039324"/>
    </source>
</evidence>
<organism evidence="3 5">
    <name type="scientific">Plasmodiophora brassicae</name>
    <name type="common">Clubroot disease agent</name>
    <dbReference type="NCBI Taxonomy" id="37360"/>
    <lineage>
        <taxon>Eukaryota</taxon>
        <taxon>Sar</taxon>
        <taxon>Rhizaria</taxon>
        <taxon>Endomyxa</taxon>
        <taxon>Phytomyxea</taxon>
        <taxon>Plasmodiophorida</taxon>
        <taxon>Plasmodiophoridae</taxon>
        <taxon>Plasmodiophora</taxon>
    </lineage>
</organism>
<keyword evidence="2" id="KW-0472">Membrane</keyword>